<dbReference type="NCBIfam" id="TIGR04183">
    <property type="entry name" value="Por_Secre_tail"/>
    <property type="match status" value="1"/>
</dbReference>
<dbReference type="STRING" id="714943.Mucpa_1160"/>
<dbReference type="OrthoDB" id="9342482at2"/>
<dbReference type="HOGENOM" id="CLU_021087_0_0_10"/>
<dbReference type="Pfam" id="PF13365">
    <property type="entry name" value="Trypsin_2"/>
    <property type="match status" value="1"/>
</dbReference>
<keyword evidence="2" id="KW-1185">Reference proteome</keyword>
<evidence type="ECO:0000313" key="2">
    <source>
        <dbReference type="Proteomes" id="UP000002774"/>
    </source>
</evidence>
<dbReference type="Proteomes" id="UP000002774">
    <property type="component" value="Chromosome"/>
</dbReference>
<accession>H1YFT5</accession>
<proteinExistence type="predicted"/>
<dbReference type="eggNOG" id="COG5640">
    <property type="taxonomic scope" value="Bacteria"/>
</dbReference>
<dbReference type="PANTHER" id="PTHR36234">
    <property type="entry name" value="LYSYL ENDOPEPTIDASE"/>
    <property type="match status" value="1"/>
</dbReference>
<name>H1YFT5_9SPHI</name>
<reference evidence="1" key="1">
    <citation type="submission" date="2011-09" db="EMBL/GenBank/DDBJ databases">
        <title>The permanent draft genome of Mucilaginibacter paludis DSM 18603.</title>
        <authorList>
            <consortium name="US DOE Joint Genome Institute (JGI-PGF)"/>
            <person name="Lucas S."/>
            <person name="Han J."/>
            <person name="Lapidus A."/>
            <person name="Bruce D."/>
            <person name="Goodwin L."/>
            <person name="Pitluck S."/>
            <person name="Peters L."/>
            <person name="Kyrpides N."/>
            <person name="Mavromatis K."/>
            <person name="Ivanova N."/>
            <person name="Mikhailova N."/>
            <person name="Held B."/>
            <person name="Detter J.C."/>
            <person name="Tapia R."/>
            <person name="Han C."/>
            <person name="Land M."/>
            <person name="Hauser L."/>
            <person name="Markowitz V."/>
            <person name="Cheng J.-F."/>
            <person name="Hugenholtz P."/>
            <person name="Woyke T."/>
            <person name="Wu D."/>
            <person name="Tindall B."/>
            <person name="Brambilla E."/>
            <person name="Klenk H.-P."/>
            <person name="Eisen J.A."/>
        </authorList>
    </citation>
    <scope>NUCLEOTIDE SEQUENCE [LARGE SCALE GENOMIC DNA]</scope>
    <source>
        <strain evidence="1">DSM 18603</strain>
    </source>
</reference>
<dbReference type="InterPro" id="IPR026444">
    <property type="entry name" value="Secre_tail"/>
</dbReference>
<dbReference type="EMBL" id="CM001403">
    <property type="protein sequence ID" value="EHQ25326.1"/>
    <property type="molecule type" value="Genomic_DNA"/>
</dbReference>
<dbReference type="InterPro" id="IPR043504">
    <property type="entry name" value="Peptidase_S1_PA_chymotrypsin"/>
</dbReference>
<evidence type="ECO:0000313" key="1">
    <source>
        <dbReference type="EMBL" id="EHQ25326.1"/>
    </source>
</evidence>
<sequence>MFTALPVLLTKVCQGRSSITLKKKWIGLPATPKLVLRYFLMLILMTVNSLAFCQTGDGSIPFSVLAGLKRSPVFLTITADTALINTSAFKSQPDSIPVKAFQFAERTEVAITPANAGVWETTTAGSVWRLGIRSAKAYSIYLNFKTFDLINGARLFVYSPKLEQLRGGITSTNQAFKRLSTPPISGDSLILELDVPAGVSNFGHLQLSRVYHDVVGVFKKSNLVSTGVSADLCDQNINCENGIYWQTEKKAVCKIITDGALSTGCMMGNTAKGKQPYLITAYHTMFDSIHAADAVFIFNYENNCNQTTLHELQSLSGATIIASTPGMDYALLRLNDVPPPSFSPYYAGWDIRDNVPLNGVCIHHPGGKHTQIALDYHAISTASFGMGYLPNSSWKVERWDIGSTEPGSSGAPLFNQQHHLIGTLTGGYSSCNYQGSDFFNKLNTSWDASLNSVNSIKAALDPANSGAGVIDGYDPYGFNPGDCDTISQISATEKKVVSSAGLQWGYLSGNNSSGFSAFAEKFTTASSLLIPGFYIDVASLSYANPAASIEVKIWQGNNSPQKEIYHQTVFLKDLKAGIANYITLDSAVKVSSGFFIGYQINYNSPAYLFAVYHAADRGKRGSSSMYVFNGSWNSTQTMDPFYYSTSLAISITECYGRSTALTRNQLLLFPNPTNNYVDMITPDGFIVSDVRCYDISGHQHPVIFRPSEVAPRVFFDLQPGVYLLYVMSAGKQMASKFIVQNR</sequence>
<dbReference type="InterPro" id="IPR009003">
    <property type="entry name" value="Peptidase_S1_PA"/>
</dbReference>
<gene>
    <name evidence="1" type="ORF">Mucpa_1160</name>
</gene>
<dbReference type="Gene3D" id="2.40.10.10">
    <property type="entry name" value="Trypsin-like serine proteases"/>
    <property type="match status" value="2"/>
</dbReference>
<protein>
    <recommendedName>
        <fullName evidence="3">Lysyl endopeptidase</fullName>
    </recommendedName>
</protein>
<dbReference type="SUPFAM" id="SSF50494">
    <property type="entry name" value="Trypsin-like serine proteases"/>
    <property type="match status" value="1"/>
</dbReference>
<dbReference type="AlphaFoldDB" id="H1YFT5"/>
<dbReference type="PANTHER" id="PTHR36234:SF5">
    <property type="entry name" value="LYSYL ENDOPEPTIDASE"/>
    <property type="match status" value="1"/>
</dbReference>
<organism evidence="1 2">
    <name type="scientific">Mucilaginibacter paludis DSM 18603</name>
    <dbReference type="NCBI Taxonomy" id="714943"/>
    <lineage>
        <taxon>Bacteria</taxon>
        <taxon>Pseudomonadati</taxon>
        <taxon>Bacteroidota</taxon>
        <taxon>Sphingobacteriia</taxon>
        <taxon>Sphingobacteriales</taxon>
        <taxon>Sphingobacteriaceae</taxon>
        <taxon>Mucilaginibacter</taxon>
    </lineage>
</organism>
<evidence type="ECO:0008006" key="3">
    <source>
        <dbReference type="Google" id="ProtNLM"/>
    </source>
</evidence>